<organism evidence="2 3">
    <name type="scientific">Streptomyces osmaniensis</name>
    <dbReference type="NCBI Taxonomy" id="593134"/>
    <lineage>
        <taxon>Bacteria</taxon>
        <taxon>Bacillati</taxon>
        <taxon>Actinomycetota</taxon>
        <taxon>Actinomycetes</taxon>
        <taxon>Kitasatosporales</taxon>
        <taxon>Streptomycetaceae</taxon>
        <taxon>Streptomyces</taxon>
    </lineage>
</organism>
<dbReference type="PANTHER" id="PTHR30173">
    <property type="entry name" value="SIGMA 19 FACTOR"/>
    <property type="match status" value="1"/>
</dbReference>
<accession>A0ABP6VHA3</accession>
<dbReference type="Proteomes" id="UP001500707">
    <property type="component" value="Unassembled WGS sequence"/>
</dbReference>
<keyword evidence="3" id="KW-1185">Reference proteome</keyword>
<name>A0ABP6VHA3_9ACTN</name>
<proteinExistence type="predicted"/>
<dbReference type="InterPro" id="IPR052704">
    <property type="entry name" value="ECF_Sigma-70_Domain"/>
</dbReference>
<dbReference type="RefSeq" id="WP_346181008.1">
    <property type="nucleotide sequence ID" value="NZ_BAABCE010000003.1"/>
</dbReference>
<gene>
    <name evidence="2" type="ORF">GCM10022295_16800</name>
</gene>
<comment type="caution">
    <text evidence="2">The sequence shown here is derived from an EMBL/GenBank/DDBJ whole genome shotgun (WGS) entry which is preliminary data.</text>
</comment>
<evidence type="ECO:0000313" key="2">
    <source>
        <dbReference type="EMBL" id="GAA3535507.1"/>
    </source>
</evidence>
<dbReference type="PANTHER" id="PTHR30173:SF43">
    <property type="entry name" value="ECF RNA POLYMERASE SIGMA FACTOR SIGI-RELATED"/>
    <property type="match status" value="1"/>
</dbReference>
<reference evidence="3" key="1">
    <citation type="journal article" date="2019" name="Int. J. Syst. Evol. Microbiol.">
        <title>The Global Catalogue of Microorganisms (GCM) 10K type strain sequencing project: providing services to taxonomists for standard genome sequencing and annotation.</title>
        <authorList>
            <consortium name="The Broad Institute Genomics Platform"/>
            <consortium name="The Broad Institute Genome Sequencing Center for Infectious Disease"/>
            <person name="Wu L."/>
            <person name="Ma J."/>
        </authorList>
    </citation>
    <scope>NUCLEOTIDE SEQUENCE [LARGE SCALE GENOMIC DNA]</scope>
    <source>
        <strain evidence="3">JCM 17656</strain>
    </source>
</reference>
<sequence length="238" mass="25655">MAGADDAVSLVELVDERRHLLDVASWLLGSGREAERVIDEAYRQWFGLPEAERTRIGEPRSWLCRVVGGACLSRLASPGQCGAGADEVGGVPVDSSSPADRARRSMRARRGRPTSVEEHDPVVRAVREACVREDEEVLASLLAADAAAFFDGGGKVRALVRPVEGRVPVARSLLTLLARHPRTTLATHAVNGRTGLVVHYGHQVAAVISLDVVGPHVAQVWITLNPDKLRTWNHPVGP</sequence>
<protein>
    <submittedName>
        <fullName evidence="2">RNA polymerase sigma factor</fullName>
    </submittedName>
</protein>
<evidence type="ECO:0000256" key="1">
    <source>
        <dbReference type="SAM" id="MobiDB-lite"/>
    </source>
</evidence>
<dbReference type="EMBL" id="BAABCE010000003">
    <property type="protein sequence ID" value="GAA3535507.1"/>
    <property type="molecule type" value="Genomic_DNA"/>
</dbReference>
<feature type="region of interest" description="Disordered" evidence="1">
    <location>
        <begin position="83"/>
        <end position="118"/>
    </location>
</feature>
<evidence type="ECO:0000313" key="3">
    <source>
        <dbReference type="Proteomes" id="UP001500707"/>
    </source>
</evidence>